<keyword evidence="2" id="KW-0812">Transmembrane</keyword>
<dbReference type="Proteomes" id="UP000792457">
    <property type="component" value="Unassembled WGS sequence"/>
</dbReference>
<proteinExistence type="predicted"/>
<comment type="subcellular location">
    <subcellularLocation>
        <location evidence="1">Membrane</location>
        <topology evidence="1">Single-pass type I membrane protein</topology>
    </subcellularLocation>
</comment>
<evidence type="ECO:0000256" key="7">
    <source>
        <dbReference type="ARBA" id="ARBA00023180"/>
    </source>
</evidence>
<dbReference type="InterPro" id="IPR017873">
    <property type="entry name" value="Cys-rich_GLG1_repeat_euk"/>
</dbReference>
<protein>
    <recommendedName>
        <fullName evidence="11">Golgi apparatus protein 1</fullName>
    </recommendedName>
</protein>
<keyword evidence="3" id="KW-0732">Signal</keyword>
<dbReference type="Pfam" id="PF00839">
    <property type="entry name" value="Cys_rich_FGFR"/>
    <property type="match status" value="4"/>
</dbReference>
<keyword evidence="4" id="KW-0677">Repeat</keyword>
<keyword evidence="10" id="KW-1185">Reference proteome</keyword>
<evidence type="ECO:0000256" key="8">
    <source>
        <dbReference type="PROSITE-ProRule" id="PRU00622"/>
    </source>
</evidence>
<evidence type="ECO:0000313" key="10">
    <source>
        <dbReference type="Proteomes" id="UP000792457"/>
    </source>
</evidence>
<dbReference type="PROSITE" id="PS51289">
    <property type="entry name" value="GLG1_C_RICH"/>
    <property type="match status" value="2"/>
</dbReference>
<sequence>MNFLRSFLQQVERVVLFDFSQVTGPLAKYCENDVKQLECHHNQVSWEGGTLACLQLKLDQVKDELCRQYVMKLSELQAEDIHLDRQLYKACAAEYSNLCMNEKDANIDPYSCLIRNRMDKSVSKKCADELSRRLGLMARDYKASKGLARACREDVRANHCRSSVSAECRSRMVAHRRFLFEDYNTSPEVVSGCSSDVAKLCSSYEGAAVIHCLMDHAHSFHRKGHRISKNCLHALEMLAKEADVGENWTVDPVLKKSCREAVEKHCSNAGDTG</sequence>
<organism evidence="9 10">
    <name type="scientific">Ladona fulva</name>
    <name type="common">Scarce chaser dragonfly</name>
    <name type="synonym">Libellula fulva</name>
    <dbReference type="NCBI Taxonomy" id="123851"/>
    <lineage>
        <taxon>Eukaryota</taxon>
        <taxon>Metazoa</taxon>
        <taxon>Ecdysozoa</taxon>
        <taxon>Arthropoda</taxon>
        <taxon>Hexapoda</taxon>
        <taxon>Insecta</taxon>
        <taxon>Pterygota</taxon>
        <taxon>Palaeoptera</taxon>
        <taxon>Odonata</taxon>
        <taxon>Epiprocta</taxon>
        <taxon>Anisoptera</taxon>
        <taxon>Libelluloidea</taxon>
        <taxon>Libellulidae</taxon>
        <taxon>Ladona</taxon>
    </lineage>
</organism>
<dbReference type="GO" id="GO:0017134">
    <property type="term" value="F:fibroblast growth factor binding"/>
    <property type="evidence" value="ECO:0007669"/>
    <property type="project" value="TreeGrafter"/>
</dbReference>
<keyword evidence="7" id="KW-0325">Glycoprotein</keyword>
<evidence type="ECO:0000256" key="3">
    <source>
        <dbReference type="ARBA" id="ARBA00022729"/>
    </source>
</evidence>
<evidence type="ECO:0000256" key="6">
    <source>
        <dbReference type="ARBA" id="ARBA00023136"/>
    </source>
</evidence>
<feature type="repeat" description="Cys-rich GLG1" evidence="8">
    <location>
        <begin position="163"/>
        <end position="221"/>
    </location>
</feature>
<accession>A0A8K0P6T6</accession>
<feature type="repeat" description="Cys-rich GLG1" evidence="8">
    <location>
        <begin position="61"/>
        <end position="121"/>
    </location>
</feature>
<gene>
    <name evidence="9" type="ORF">J437_LFUL012744</name>
</gene>
<evidence type="ECO:0000313" key="9">
    <source>
        <dbReference type="EMBL" id="KAG8238130.1"/>
    </source>
</evidence>
<evidence type="ECO:0008006" key="11">
    <source>
        <dbReference type="Google" id="ProtNLM"/>
    </source>
</evidence>
<dbReference type="PANTHER" id="PTHR11884:SF1">
    <property type="entry name" value="GOLGI APPARATUS PROTEIN 1"/>
    <property type="match status" value="1"/>
</dbReference>
<reference evidence="9" key="1">
    <citation type="submission" date="2013-04" db="EMBL/GenBank/DDBJ databases">
        <authorList>
            <person name="Qu J."/>
            <person name="Murali S.C."/>
            <person name="Bandaranaike D."/>
            <person name="Bellair M."/>
            <person name="Blankenburg K."/>
            <person name="Chao H."/>
            <person name="Dinh H."/>
            <person name="Doddapaneni H."/>
            <person name="Downs B."/>
            <person name="Dugan-Rocha S."/>
            <person name="Elkadiri S."/>
            <person name="Gnanaolivu R.D."/>
            <person name="Hernandez B."/>
            <person name="Javaid M."/>
            <person name="Jayaseelan J.C."/>
            <person name="Lee S."/>
            <person name="Li M."/>
            <person name="Ming W."/>
            <person name="Munidasa M."/>
            <person name="Muniz J."/>
            <person name="Nguyen L."/>
            <person name="Ongeri F."/>
            <person name="Osuji N."/>
            <person name="Pu L.-L."/>
            <person name="Puazo M."/>
            <person name="Qu C."/>
            <person name="Quiroz J."/>
            <person name="Raj R."/>
            <person name="Weissenberger G."/>
            <person name="Xin Y."/>
            <person name="Zou X."/>
            <person name="Han Y."/>
            <person name="Richards S."/>
            <person name="Worley K."/>
            <person name="Muzny D."/>
            <person name="Gibbs R."/>
        </authorList>
    </citation>
    <scope>NUCLEOTIDE SEQUENCE</scope>
    <source>
        <strain evidence="9">Sampled in the wild</strain>
    </source>
</reference>
<dbReference type="AlphaFoldDB" id="A0A8K0P6T6"/>
<evidence type="ECO:0000256" key="5">
    <source>
        <dbReference type="ARBA" id="ARBA00022989"/>
    </source>
</evidence>
<dbReference type="GO" id="GO:0000139">
    <property type="term" value="C:Golgi membrane"/>
    <property type="evidence" value="ECO:0007669"/>
    <property type="project" value="InterPro"/>
</dbReference>
<reference evidence="9" key="2">
    <citation type="submission" date="2017-10" db="EMBL/GenBank/DDBJ databases">
        <title>Ladona fulva Genome sequencing and assembly.</title>
        <authorList>
            <person name="Murali S."/>
            <person name="Richards S."/>
            <person name="Bandaranaike D."/>
            <person name="Bellair M."/>
            <person name="Blankenburg K."/>
            <person name="Chao H."/>
            <person name="Dinh H."/>
            <person name="Doddapaneni H."/>
            <person name="Dugan-Rocha S."/>
            <person name="Elkadiri S."/>
            <person name="Gnanaolivu R."/>
            <person name="Hernandez B."/>
            <person name="Skinner E."/>
            <person name="Javaid M."/>
            <person name="Lee S."/>
            <person name="Li M."/>
            <person name="Ming W."/>
            <person name="Munidasa M."/>
            <person name="Muniz J."/>
            <person name="Nguyen L."/>
            <person name="Hughes D."/>
            <person name="Osuji N."/>
            <person name="Pu L.-L."/>
            <person name="Puazo M."/>
            <person name="Qu C."/>
            <person name="Quiroz J."/>
            <person name="Raj R."/>
            <person name="Weissenberger G."/>
            <person name="Xin Y."/>
            <person name="Zou X."/>
            <person name="Han Y."/>
            <person name="Worley K."/>
            <person name="Muzny D."/>
            <person name="Gibbs R."/>
        </authorList>
    </citation>
    <scope>NUCLEOTIDE SEQUENCE</scope>
    <source>
        <strain evidence="9">Sampled in the wild</strain>
    </source>
</reference>
<dbReference type="InterPro" id="IPR001893">
    <property type="entry name" value="Cys-rich_GLG1_repeat"/>
</dbReference>
<dbReference type="InterPro" id="IPR039728">
    <property type="entry name" value="GLG1"/>
</dbReference>
<dbReference type="OrthoDB" id="2015434at2759"/>
<evidence type="ECO:0000256" key="4">
    <source>
        <dbReference type="ARBA" id="ARBA00022737"/>
    </source>
</evidence>
<name>A0A8K0P6T6_LADFU</name>
<keyword evidence="6" id="KW-0472">Membrane</keyword>
<comment type="caution">
    <text evidence="9">The sequence shown here is derived from an EMBL/GenBank/DDBJ whole genome shotgun (WGS) entry which is preliminary data.</text>
</comment>
<dbReference type="EMBL" id="KZ309283">
    <property type="protein sequence ID" value="KAG8238130.1"/>
    <property type="molecule type" value="Genomic_DNA"/>
</dbReference>
<keyword evidence="5" id="KW-1133">Transmembrane helix</keyword>
<dbReference type="PANTHER" id="PTHR11884">
    <property type="entry name" value="SELECTIN LIGAND RELATED"/>
    <property type="match status" value="1"/>
</dbReference>
<evidence type="ECO:0000256" key="2">
    <source>
        <dbReference type="ARBA" id="ARBA00022692"/>
    </source>
</evidence>
<evidence type="ECO:0000256" key="1">
    <source>
        <dbReference type="ARBA" id="ARBA00004479"/>
    </source>
</evidence>